<dbReference type="Gene3D" id="3.20.20.100">
    <property type="entry name" value="NADP-dependent oxidoreductase domain"/>
    <property type="match status" value="1"/>
</dbReference>
<dbReference type="Pfam" id="PF00248">
    <property type="entry name" value="Aldo_ket_red"/>
    <property type="match status" value="1"/>
</dbReference>
<evidence type="ECO:0000256" key="1">
    <source>
        <dbReference type="ARBA" id="ARBA00023002"/>
    </source>
</evidence>
<keyword evidence="4" id="KW-1185">Reference proteome</keyword>
<dbReference type="EMBL" id="JACHEM010000005">
    <property type="protein sequence ID" value="MBB6435974.1"/>
    <property type="molecule type" value="Genomic_DNA"/>
</dbReference>
<dbReference type="GO" id="GO:0005829">
    <property type="term" value="C:cytosol"/>
    <property type="evidence" value="ECO:0007669"/>
    <property type="project" value="TreeGrafter"/>
</dbReference>
<proteinExistence type="predicted"/>
<keyword evidence="1" id="KW-0560">Oxidoreductase</keyword>
<dbReference type="GO" id="GO:0016491">
    <property type="term" value="F:oxidoreductase activity"/>
    <property type="evidence" value="ECO:0007669"/>
    <property type="project" value="UniProtKB-KW"/>
</dbReference>
<dbReference type="RefSeq" id="WP_185029858.1">
    <property type="nucleotide sequence ID" value="NZ_BNBN01000005.1"/>
</dbReference>
<dbReference type="InterPro" id="IPR050523">
    <property type="entry name" value="AKR_Detox_Biosynth"/>
</dbReference>
<reference evidence="3 4" key="1">
    <citation type="submission" date="2020-08" db="EMBL/GenBank/DDBJ databases">
        <title>Genomic Encyclopedia of Type Strains, Phase IV (KMG-IV): sequencing the most valuable type-strain genomes for metagenomic binning, comparative biology and taxonomic classification.</title>
        <authorList>
            <person name="Goeker M."/>
        </authorList>
    </citation>
    <scope>NUCLEOTIDE SEQUENCE [LARGE SCALE GENOMIC DNA]</scope>
    <source>
        <strain evidence="3 4">DSM 40141</strain>
    </source>
</reference>
<evidence type="ECO:0000313" key="3">
    <source>
        <dbReference type="EMBL" id="MBB6435974.1"/>
    </source>
</evidence>
<dbReference type="AlphaFoldDB" id="A0A7X0LPZ4"/>
<organism evidence="3 4">
    <name type="scientific">Streptomyces candidus</name>
    <dbReference type="NCBI Taxonomy" id="67283"/>
    <lineage>
        <taxon>Bacteria</taxon>
        <taxon>Bacillati</taxon>
        <taxon>Actinomycetota</taxon>
        <taxon>Actinomycetes</taxon>
        <taxon>Kitasatosporales</taxon>
        <taxon>Streptomycetaceae</taxon>
        <taxon>Streptomyces</taxon>
    </lineage>
</organism>
<feature type="domain" description="NADP-dependent oxidoreductase" evidence="2">
    <location>
        <begin position="2"/>
        <end position="60"/>
    </location>
</feature>
<dbReference type="Proteomes" id="UP000540423">
    <property type="component" value="Unassembled WGS sequence"/>
</dbReference>
<dbReference type="InterPro" id="IPR023210">
    <property type="entry name" value="NADP_OxRdtase_dom"/>
</dbReference>
<dbReference type="InterPro" id="IPR036812">
    <property type="entry name" value="NAD(P)_OxRdtase_dom_sf"/>
</dbReference>
<comment type="caution">
    <text evidence="3">The sequence shown here is derived from an EMBL/GenBank/DDBJ whole genome shotgun (WGS) entry which is preliminary data.</text>
</comment>
<dbReference type="PANTHER" id="PTHR43364:SF4">
    <property type="entry name" value="NAD(P)-LINKED OXIDOREDUCTASE SUPERFAMILY PROTEIN"/>
    <property type="match status" value="1"/>
</dbReference>
<dbReference type="PANTHER" id="PTHR43364">
    <property type="entry name" value="NADH-SPECIFIC METHYLGLYOXAL REDUCTASE-RELATED"/>
    <property type="match status" value="1"/>
</dbReference>
<evidence type="ECO:0000313" key="4">
    <source>
        <dbReference type="Proteomes" id="UP000540423"/>
    </source>
</evidence>
<name>A0A7X0LPZ4_9ACTN</name>
<gene>
    <name evidence="3" type="ORF">HNQ79_002437</name>
</gene>
<protein>
    <submittedName>
        <fullName evidence="3">Aryl-alcohol dehydrogenase-like predicted oxidoreductase</fullName>
    </submittedName>
</protein>
<sequence length="94" mass="9655">MREVADEIGATPAQVALAWIRSRSAAAHPILGASSAEQLADNLGVLDTTLSGEQAQRLEAGADFTPGFPGDFLAQVHPGVFGAAVSGLDRGARR</sequence>
<evidence type="ECO:0000259" key="2">
    <source>
        <dbReference type="Pfam" id="PF00248"/>
    </source>
</evidence>
<accession>A0A7X0LPZ4</accession>
<dbReference type="SUPFAM" id="SSF51430">
    <property type="entry name" value="NAD(P)-linked oxidoreductase"/>
    <property type="match status" value="1"/>
</dbReference>